<gene>
    <name evidence="2" type="ORF">EKO27_g2593</name>
</gene>
<evidence type="ECO:0000313" key="3">
    <source>
        <dbReference type="Proteomes" id="UP000286045"/>
    </source>
</evidence>
<dbReference type="EMBL" id="RYZI01000049">
    <property type="protein sequence ID" value="RWA12504.1"/>
    <property type="molecule type" value="Genomic_DNA"/>
</dbReference>
<feature type="coiled-coil region" evidence="1">
    <location>
        <begin position="426"/>
        <end position="558"/>
    </location>
</feature>
<keyword evidence="1" id="KW-0175">Coiled coil</keyword>
<dbReference type="Proteomes" id="UP000286045">
    <property type="component" value="Unassembled WGS sequence"/>
</dbReference>
<protein>
    <submittedName>
        <fullName evidence="2">Uncharacterized protein</fullName>
    </submittedName>
</protein>
<dbReference type="GO" id="GO:0000793">
    <property type="term" value="C:condensed chromosome"/>
    <property type="evidence" value="ECO:0007669"/>
    <property type="project" value="TreeGrafter"/>
</dbReference>
<accession>A0A439DDJ9</accession>
<dbReference type="GO" id="GO:0007076">
    <property type="term" value="P:mitotic chromosome condensation"/>
    <property type="evidence" value="ECO:0007669"/>
    <property type="project" value="TreeGrafter"/>
</dbReference>
<dbReference type="GO" id="GO:0003682">
    <property type="term" value="F:chromatin binding"/>
    <property type="evidence" value="ECO:0007669"/>
    <property type="project" value="TreeGrafter"/>
</dbReference>
<sequence>METNPMANNQPTDNMYAMLPHNPKPAPAPQVTEVYDKMKGFLKSTHWSKPYYSSLVHNNPQLPHHLLEHVNCTYLSTPGRAPTLLALKQHAQSLAVLISLLAPSQYGGTFEPPHDGKVNADAPFAAEQAFDWLNDLQVHYNTEDRAHKKPLNALVNLIKSNSDTTGPKWHCPLDKTGLEFPEKHPFQQYRPYESHLTLLMHANEILERLDHEYSAMGGILGIIPLASENVDEGQGLRQAKTTLVGQWILYTQHLVVRMHELEIAYGNSLDLLANEAVVPMQHMSIHGPDGRSGREIVFPQDRWILANAGEDVYSFIHQMLDRAETHQDAQDDAFEEQKVLGDAAYSSNDGLKYRGIVKVDLNTRFYRLRGSGHGPLFILPAFGDRPNTKHTRDIERRPTVIAIPQPDHKSSVGSWESKHKDVDSRLLKLSIDNSNLNAKVEQLETSVKLRDREIERMNATAKQYDDTLSKEERDQARQIVFLNENIEYFRKMIKEAEERETVLKEEIERYKDANVATHRGESPVNDLMERIKKQGDQIREMDKKLAEREIQIEDVTRDKHMLQILNNPSLSNSRASSASVEQVDQLKTTLGTCHTERQMLMQEIHNLKKAKSVQGKILNFSGDLKLDYGSTFEDTNLGITAASTTFFKGLLAAEMERNDLQIKLDKMTMDAHTFQRDLNKSKGEAELLRNDNTELRNNGSTGNPPKSINIPWGLQYTSTFRDDSQGLIVLNTRWYDQLVAAEKSVSSYTDRIEKLNKRIEELKAPEEVNLASVKGSFTDKLAQAQVYRDTQQNIAVLRLGYYDELQKADQIKDATQRRLDQTERNAQILEQQVNQAKKQLDDCLKYQRHADAELPNLQNEREVLQGELNRAKVKCQGLEQQVRDIATGKPASNLESEVLRLKKEVNEFSSKVEEKDGEIARAKSRYDGLVTIEINLRNEVVSLRRQLSDAKNAAVPKAGAPAASTKGVQEVKEELEVYRSELETVQELWNDLQTQHLELQTRLEKSEKSCEDEKAFLFQKLKESADEIKVLQMKVIADPNKIQPVIIEIEAQRNAANKNRDQLWEEVKRLREQLDAKK</sequence>
<dbReference type="GO" id="GO:0000785">
    <property type="term" value="C:chromatin"/>
    <property type="evidence" value="ECO:0007669"/>
    <property type="project" value="TreeGrafter"/>
</dbReference>
<proteinExistence type="predicted"/>
<evidence type="ECO:0000256" key="1">
    <source>
        <dbReference type="SAM" id="Coils"/>
    </source>
</evidence>
<reference evidence="2 3" key="1">
    <citation type="submission" date="2018-12" db="EMBL/GenBank/DDBJ databases">
        <title>Draft genome sequence of Xylaria grammica IHI A82.</title>
        <authorList>
            <person name="Buettner E."/>
            <person name="Kellner H."/>
        </authorList>
    </citation>
    <scope>NUCLEOTIDE SEQUENCE [LARGE SCALE GENOMIC DNA]</scope>
    <source>
        <strain evidence="2 3">IHI A82</strain>
    </source>
</reference>
<keyword evidence="3" id="KW-1185">Reference proteome</keyword>
<evidence type="ECO:0000313" key="2">
    <source>
        <dbReference type="EMBL" id="RWA12504.1"/>
    </source>
</evidence>
<dbReference type="Gene3D" id="1.10.287.1490">
    <property type="match status" value="1"/>
</dbReference>
<feature type="coiled-coil region" evidence="1">
    <location>
        <begin position="650"/>
        <end position="698"/>
    </location>
</feature>
<comment type="caution">
    <text evidence="2">The sequence shown here is derived from an EMBL/GenBank/DDBJ whole genome shotgun (WGS) entry which is preliminary data.</text>
</comment>
<name>A0A439DDJ9_9PEZI</name>
<dbReference type="PANTHER" id="PTHR43941">
    <property type="entry name" value="STRUCTURAL MAINTENANCE OF CHROMOSOMES PROTEIN 2"/>
    <property type="match status" value="1"/>
</dbReference>
<dbReference type="GO" id="GO:0000796">
    <property type="term" value="C:condensin complex"/>
    <property type="evidence" value="ECO:0007669"/>
    <property type="project" value="TreeGrafter"/>
</dbReference>
<organism evidence="2 3">
    <name type="scientific">Xylaria grammica</name>
    <dbReference type="NCBI Taxonomy" id="363999"/>
    <lineage>
        <taxon>Eukaryota</taxon>
        <taxon>Fungi</taxon>
        <taxon>Dikarya</taxon>
        <taxon>Ascomycota</taxon>
        <taxon>Pezizomycotina</taxon>
        <taxon>Sordariomycetes</taxon>
        <taxon>Xylariomycetidae</taxon>
        <taxon>Xylariales</taxon>
        <taxon>Xylariaceae</taxon>
        <taxon>Xylaria</taxon>
    </lineage>
</organism>
<feature type="coiled-coil region" evidence="1">
    <location>
        <begin position="805"/>
        <end position="988"/>
    </location>
</feature>
<dbReference type="PANTHER" id="PTHR43941:SF1">
    <property type="entry name" value="STRUCTURAL MAINTENANCE OF CHROMOSOMES PROTEIN 2"/>
    <property type="match status" value="1"/>
</dbReference>
<dbReference type="AlphaFoldDB" id="A0A439DDJ9"/>